<proteinExistence type="predicted"/>
<name>A0ABZ1KA55_9ACTN</name>
<accession>A0ABZ1KA55</accession>
<feature type="domain" description="Chromosomal replication initiator protein DnaA ATPAse" evidence="1">
    <location>
        <begin position="59"/>
        <end position="186"/>
    </location>
</feature>
<dbReference type="PANTHER" id="PTHR30050:SF4">
    <property type="entry name" value="ATP-BINDING PROTEIN RV3427C IN INSERTION SEQUENCE-RELATED"/>
    <property type="match status" value="1"/>
</dbReference>
<organism evidence="2 3">
    <name type="scientific">[Kitasatospora] papulosa</name>
    <dbReference type="NCBI Taxonomy" id="1464011"/>
    <lineage>
        <taxon>Bacteria</taxon>
        <taxon>Bacillati</taxon>
        <taxon>Actinomycetota</taxon>
        <taxon>Actinomycetes</taxon>
        <taxon>Kitasatosporales</taxon>
        <taxon>Streptomycetaceae</taxon>
        <taxon>Streptomyces</taxon>
    </lineage>
</organism>
<dbReference type="SUPFAM" id="SSF52540">
    <property type="entry name" value="P-loop containing nucleoside triphosphate hydrolases"/>
    <property type="match status" value="1"/>
</dbReference>
<keyword evidence="3" id="KW-1185">Reference proteome</keyword>
<dbReference type="GO" id="GO:0005524">
    <property type="term" value="F:ATP binding"/>
    <property type="evidence" value="ECO:0007669"/>
    <property type="project" value="UniProtKB-KW"/>
</dbReference>
<protein>
    <submittedName>
        <fullName evidence="2">ATP-binding protein</fullName>
    </submittedName>
</protein>
<dbReference type="Gene3D" id="3.40.50.300">
    <property type="entry name" value="P-loop containing nucleotide triphosphate hydrolases"/>
    <property type="match status" value="1"/>
</dbReference>
<dbReference type="Pfam" id="PF00308">
    <property type="entry name" value="Bac_DnaA"/>
    <property type="match status" value="1"/>
</dbReference>
<sequence>MPFSSDETPTPRQSVFRERREDAINRHLERTPAIYRGSIRIHPDADEWSRLRDDAPLSLFLTGPIGVGKTHTAWQASRQWLATTIGRTGRMPSIETWRSTALFDALRPDNRDYDAKTLTRTLQRADLLFVDDLAAARVSPTGWTQERLYEIFDERYINRRPVLITCDVLPGQISHIVGDRVSSRLGEMCRGGVLLLEGDDRRKGGVAA</sequence>
<reference evidence="2 3" key="1">
    <citation type="submission" date="2022-10" db="EMBL/GenBank/DDBJ databases">
        <title>The complete genomes of actinobacterial strains from the NBC collection.</title>
        <authorList>
            <person name="Joergensen T.S."/>
            <person name="Alvarez Arevalo M."/>
            <person name="Sterndorff E.B."/>
            <person name="Faurdal D."/>
            <person name="Vuksanovic O."/>
            <person name="Mourched A.-S."/>
            <person name="Charusanti P."/>
            <person name="Shaw S."/>
            <person name="Blin K."/>
            <person name="Weber T."/>
        </authorList>
    </citation>
    <scope>NUCLEOTIDE SEQUENCE [LARGE SCALE GENOMIC DNA]</scope>
    <source>
        <strain evidence="2 3">NBC_00185</strain>
    </source>
</reference>
<dbReference type="RefSeq" id="WP_406188951.1">
    <property type="nucleotide sequence ID" value="NZ_CP108135.1"/>
</dbReference>
<dbReference type="InterPro" id="IPR013317">
    <property type="entry name" value="DnaA_dom"/>
</dbReference>
<dbReference type="PANTHER" id="PTHR30050">
    <property type="entry name" value="CHROMOSOMAL REPLICATION INITIATOR PROTEIN DNAA"/>
    <property type="match status" value="1"/>
</dbReference>
<gene>
    <name evidence="2" type="ORF">OG560_29525</name>
</gene>
<evidence type="ECO:0000313" key="3">
    <source>
        <dbReference type="Proteomes" id="UP001622496"/>
    </source>
</evidence>
<evidence type="ECO:0000259" key="1">
    <source>
        <dbReference type="Pfam" id="PF00308"/>
    </source>
</evidence>
<dbReference type="EMBL" id="CP108135">
    <property type="protein sequence ID" value="WTP69339.1"/>
    <property type="molecule type" value="Genomic_DNA"/>
</dbReference>
<keyword evidence="2" id="KW-0067">ATP-binding</keyword>
<evidence type="ECO:0000313" key="2">
    <source>
        <dbReference type="EMBL" id="WTP69339.1"/>
    </source>
</evidence>
<keyword evidence="2" id="KW-0547">Nucleotide-binding</keyword>
<dbReference type="InterPro" id="IPR027417">
    <property type="entry name" value="P-loop_NTPase"/>
</dbReference>
<dbReference type="Proteomes" id="UP001622496">
    <property type="component" value="Chromosome"/>
</dbReference>